<accession>A0A6G5VXV9</accession>
<dbReference type="SUPFAM" id="SSF52540">
    <property type="entry name" value="P-loop containing nucleoside triphosphate hydrolases"/>
    <property type="match status" value="1"/>
</dbReference>
<dbReference type="Pfam" id="PF01443">
    <property type="entry name" value="Viral_helicase1"/>
    <property type="match status" value="1"/>
</dbReference>
<evidence type="ECO:0000259" key="1">
    <source>
        <dbReference type="Pfam" id="PF01443"/>
    </source>
</evidence>
<dbReference type="InterPro" id="IPR027417">
    <property type="entry name" value="P-loop_NTPase"/>
</dbReference>
<dbReference type="GO" id="GO:0005524">
    <property type="term" value="F:ATP binding"/>
    <property type="evidence" value="ECO:0007669"/>
    <property type="project" value="InterPro"/>
</dbReference>
<gene>
    <name evidence="2" type="primary">ORF2</name>
</gene>
<evidence type="ECO:0000313" key="2">
    <source>
        <dbReference type="EMBL" id="QFX74033.1"/>
    </source>
</evidence>
<sequence length="230" mass="25790">MLCVLNKLVDCGFVRVGPSLNKPVIINCVPGGGKTTIIRQLLEEFEHIVAYTTADPDPANLKGNQIKALPPVPEEGKLVILDEYQNLEQLPTWVDFAFGDPLQSCNPNLLKADFLSYRTHRFGRNTCKLLGRLGFRVESDLEDSVTFGNIFEEELEGQVVCCEREVEELLQSHTVGYLTPRTAQGKTFDVVTFCCSERPSANNLHLYLICLTRHTSKLQILNPEGAVEYF</sequence>
<proteinExistence type="predicted"/>
<protein>
    <submittedName>
        <fullName evidence="2">TGB1</fullName>
    </submittedName>
</protein>
<dbReference type="InterPro" id="IPR027351">
    <property type="entry name" value="(+)RNA_virus_helicase_core_dom"/>
</dbReference>
<reference evidence="2" key="1">
    <citation type="submission" date="2018-08" db="EMBL/GenBank/DDBJ databases">
        <title>Biological and molecular characterization of Carlavirus infecting eggplant in India.</title>
        <authorList>
            <person name="Karnawar R."/>
            <person name="Zore G."/>
            <person name="Anandalakshmi R."/>
        </authorList>
    </citation>
    <scope>NUCLEOTIDE SEQUENCE</scope>
    <source>
        <strain evidence="2">IND-SHM</strain>
    </source>
</reference>
<feature type="domain" description="(+)RNA virus helicase C-terminal" evidence="1">
    <location>
        <begin position="25"/>
        <end position="222"/>
    </location>
</feature>
<dbReference type="EMBL" id="MH725809">
    <property type="protein sequence ID" value="QFX74033.1"/>
    <property type="molecule type" value="Genomic_RNA"/>
</dbReference>
<name>A0A6G5VXV9_9VIRU</name>
<organism evidence="2">
    <name type="scientific">Pepper virus A</name>
    <dbReference type="NCBI Taxonomy" id="1803898"/>
    <lineage>
        <taxon>Viruses</taxon>
        <taxon>Riboviria</taxon>
        <taxon>Orthornavirae</taxon>
        <taxon>Kitrinoviricota</taxon>
        <taxon>Alsuviricetes</taxon>
        <taxon>Tymovirales</taxon>
        <taxon>Betaflexiviridae</taxon>
        <taxon>Quinvirinae</taxon>
        <taxon>Carlavirus</taxon>
        <taxon>Carlavirus alphacapsici</taxon>
        <taxon>Carlavirus PepVA</taxon>
    </lineage>
</organism>